<dbReference type="Proteomes" id="UP001165289">
    <property type="component" value="Unassembled WGS sequence"/>
</dbReference>
<evidence type="ECO:0008006" key="4">
    <source>
        <dbReference type="Google" id="ProtNLM"/>
    </source>
</evidence>
<dbReference type="Gene3D" id="2.60.120.620">
    <property type="entry name" value="q2cbj1_9rhob like domain"/>
    <property type="match status" value="1"/>
</dbReference>
<protein>
    <recommendedName>
        <fullName evidence="4">Phytanoyl-CoA dioxygenase family protein</fullName>
    </recommendedName>
</protein>
<reference evidence="2 3" key="1">
    <citation type="journal article" date="2023" name="BMC Biol.">
        <title>The compact genome of the sponge Oopsacas minuta (Hexactinellida) is lacking key metazoan core genes.</title>
        <authorList>
            <person name="Santini S."/>
            <person name="Schenkelaars Q."/>
            <person name="Jourda C."/>
            <person name="Duchesne M."/>
            <person name="Belahbib H."/>
            <person name="Rocher C."/>
            <person name="Selva M."/>
            <person name="Riesgo A."/>
            <person name="Vervoort M."/>
            <person name="Leys S.P."/>
            <person name="Kodjabachian L."/>
            <person name="Le Bivic A."/>
            <person name="Borchiellini C."/>
            <person name="Claverie J.M."/>
            <person name="Renard E."/>
        </authorList>
    </citation>
    <scope>NUCLEOTIDE SEQUENCE [LARGE SCALE GENOMIC DNA]</scope>
    <source>
        <strain evidence="2">SPO-2</strain>
    </source>
</reference>
<accession>A0AAV7K1G8</accession>
<dbReference type="AlphaFoldDB" id="A0AAV7K1G8"/>
<dbReference type="Pfam" id="PF05721">
    <property type="entry name" value="PhyH"/>
    <property type="match status" value="1"/>
</dbReference>
<evidence type="ECO:0000313" key="2">
    <source>
        <dbReference type="EMBL" id="KAI6655002.1"/>
    </source>
</evidence>
<dbReference type="InterPro" id="IPR008775">
    <property type="entry name" value="Phytyl_CoA_dOase-like"/>
</dbReference>
<dbReference type="SUPFAM" id="SSF51197">
    <property type="entry name" value="Clavaminate synthase-like"/>
    <property type="match status" value="1"/>
</dbReference>
<evidence type="ECO:0000256" key="1">
    <source>
        <dbReference type="ARBA" id="ARBA00001962"/>
    </source>
</evidence>
<comment type="cofactor">
    <cofactor evidence="1">
        <name>Fe cation</name>
        <dbReference type="ChEBI" id="CHEBI:24875"/>
    </cofactor>
</comment>
<dbReference type="PANTHER" id="PTHR20883:SF14">
    <property type="entry name" value="PHYTANOYL-COA DIOXYGENASE"/>
    <property type="match status" value="1"/>
</dbReference>
<name>A0AAV7K1G8_9METZ</name>
<comment type="caution">
    <text evidence="2">The sequence shown here is derived from an EMBL/GenBank/DDBJ whole genome shotgun (WGS) entry which is preliminary data.</text>
</comment>
<organism evidence="2 3">
    <name type="scientific">Oopsacas minuta</name>
    <dbReference type="NCBI Taxonomy" id="111878"/>
    <lineage>
        <taxon>Eukaryota</taxon>
        <taxon>Metazoa</taxon>
        <taxon>Porifera</taxon>
        <taxon>Hexactinellida</taxon>
        <taxon>Hexasterophora</taxon>
        <taxon>Lyssacinosida</taxon>
        <taxon>Leucopsacidae</taxon>
        <taxon>Oopsacas</taxon>
    </lineage>
</organism>
<dbReference type="PANTHER" id="PTHR20883">
    <property type="entry name" value="PHYTANOYL-COA DIOXYGENASE DOMAIN CONTAINING 1"/>
    <property type="match status" value="1"/>
</dbReference>
<evidence type="ECO:0000313" key="3">
    <source>
        <dbReference type="Proteomes" id="UP001165289"/>
    </source>
</evidence>
<keyword evidence="3" id="KW-1185">Reference proteome</keyword>
<proteinExistence type="predicted"/>
<sequence>MSTKADELSDVVRNWIIPYTPGLLTEEELDQFFLEGYVVKHDLFTKEELQPSITEIENLVDNLANLLFRAGKIKNVCKDSGFYDRLIRLEEQFPDASVLLHKTEVFPPAFCALNGHPKLLSIAKQIIGPEVGAHPVWNLRTKTPQKEETVVPWHQDAAYMSKDCWKDLQLTAWIPLIDATTKNGCMQMVPGGHKSGKVITHTGCPGETWYIEIPPGAAVKEVDIDMDKHAVTCEMKMGSVLLFNSLLPHRSVPNTSTDTRWSLDLRLCNPKLPTGVFGMKESLPLCTGGKDLSPDWEKWANLGRTSLQNEYVSSGASSENDELDPTICGPWMYQWEITHHNRHTAKLSVK</sequence>
<dbReference type="EMBL" id="JAKMXF010000210">
    <property type="protein sequence ID" value="KAI6655002.1"/>
    <property type="molecule type" value="Genomic_DNA"/>
</dbReference>
<gene>
    <name evidence="2" type="ORF">LOD99_2291</name>
</gene>